<sequence>MAIPATVIEDAIANTKSEEERKRSLPAQLVVSLVIAMSLWSKDSMRDVLKNLIDGLSEAWIKVGKYWRVPCKSAITQARQRLGARVFGRPSSRPGTVAAFPKVRLVVLIEAGTHIIFDALMCPYRIGERVRALKLLRSVKSGMLLMWDRGLHSYAMVSSTVSQGCDY</sequence>
<keyword evidence="3" id="KW-1185">Reference proteome</keyword>
<accession>A0ABR8DV08</accession>
<name>A0ABR8DV08_9NOSO</name>
<dbReference type="InterPro" id="IPR024473">
    <property type="entry name" value="Transposases_IS4_N"/>
</dbReference>
<dbReference type="RefSeq" id="WP_190943596.1">
    <property type="nucleotide sequence ID" value="NZ_JACJSI010000077.1"/>
</dbReference>
<evidence type="ECO:0000259" key="1">
    <source>
        <dbReference type="Pfam" id="PF13006"/>
    </source>
</evidence>
<dbReference type="EMBL" id="JACJSI010000077">
    <property type="protein sequence ID" value="MBD2532998.1"/>
    <property type="molecule type" value="Genomic_DNA"/>
</dbReference>
<organism evidence="2 3">
    <name type="scientific">Nostoc flagelliforme FACHB-838</name>
    <dbReference type="NCBI Taxonomy" id="2692904"/>
    <lineage>
        <taxon>Bacteria</taxon>
        <taxon>Bacillati</taxon>
        <taxon>Cyanobacteriota</taxon>
        <taxon>Cyanophyceae</taxon>
        <taxon>Nostocales</taxon>
        <taxon>Nostocaceae</taxon>
        <taxon>Nostoc</taxon>
    </lineage>
</organism>
<protein>
    <submittedName>
        <fullName evidence="2">Transposase domain-containing protein</fullName>
    </submittedName>
</protein>
<evidence type="ECO:0000313" key="2">
    <source>
        <dbReference type="EMBL" id="MBD2532998.1"/>
    </source>
</evidence>
<feature type="domain" description="Transposase IS4 N-terminal" evidence="1">
    <location>
        <begin position="2"/>
        <end position="86"/>
    </location>
</feature>
<reference evidence="2 3" key="1">
    <citation type="journal article" date="2020" name="ISME J.">
        <title>Comparative genomics reveals insights into cyanobacterial evolution and habitat adaptation.</title>
        <authorList>
            <person name="Chen M.Y."/>
            <person name="Teng W.K."/>
            <person name="Zhao L."/>
            <person name="Hu C.X."/>
            <person name="Zhou Y.K."/>
            <person name="Han B.P."/>
            <person name="Song L.R."/>
            <person name="Shu W.S."/>
        </authorList>
    </citation>
    <scope>NUCLEOTIDE SEQUENCE [LARGE SCALE GENOMIC DNA]</scope>
    <source>
        <strain evidence="2 3">FACHB-838</strain>
    </source>
</reference>
<dbReference type="Proteomes" id="UP000623440">
    <property type="component" value="Unassembled WGS sequence"/>
</dbReference>
<feature type="non-terminal residue" evidence="2">
    <location>
        <position position="167"/>
    </location>
</feature>
<proteinExistence type="predicted"/>
<dbReference type="Pfam" id="PF13006">
    <property type="entry name" value="Nterm_IS4"/>
    <property type="match status" value="1"/>
</dbReference>
<gene>
    <name evidence="2" type="ORF">H6G97_26865</name>
</gene>
<evidence type="ECO:0000313" key="3">
    <source>
        <dbReference type="Proteomes" id="UP000623440"/>
    </source>
</evidence>
<comment type="caution">
    <text evidence="2">The sequence shown here is derived from an EMBL/GenBank/DDBJ whole genome shotgun (WGS) entry which is preliminary data.</text>
</comment>